<dbReference type="Gene3D" id="1.10.10.10">
    <property type="entry name" value="Winged helix-like DNA-binding domain superfamily/Winged helix DNA-binding domain"/>
    <property type="match status" value="1"/>
</dbReference>
<keyword evidence="5" id="KW-0804">Transcription</keyword>
<keyword evidence="3" id="KW-0238">DNA-binding</keyword>
<evidence type="ECO:0000256" key="3">
    <source>
        <dbReference type="ARBA" id="ARBA00023125"/>
    </source>
</evidence>
<evidence type="ECO:0000256" key="2">
    <source>
        <dbReference type="ARBA" id="ARBA00023015"/>
    </source>
</evidence>
<comment type="similarity">
    <text evidence="1">Belongs to the LysR transcriptional regulatory family.</text>
</comment>
<proteinExistence type="inferred from homology"/>
<accession>A0ABR9N0A8</accession>
<dbReference type="InterPro" id="IPR050176">
    <property type="entry name" value="LTTR"/>
</dbReference>
<evidence type="ECO:0000313" key="7">
    <source>
        <dbReference type="EMBL" id="MBE1876518.1"/>
    </source>
</evidence>
<dbReference type="Pfam" id="PF03466">
    <property type="entry name" value="LysR_substrate"/>
    <property type="match status" value="1"/>
</dbReference>
<dbReference type="InterPro" id="IPR017685">
    <property type="entry name" value="ArgP"/>
</dbReference>
<dbReference type="PANTHER" id="PTHR30579:SF2">
    <property type="entry name" value="HTH-TYPE TRANSCRIPTIONAL REGULATOR ARGP"/>
    <property type="match status" value="1"/>
</dbReference>
<dbReference type="SUPFAM" id="SSF46785">
    <property type="entry name" value="Winged helix' DNA-binding domain"/>
    <property type="match status" value="1"/>
</dbReference>
<dbReference type="PANTHER" id="PTHR30579">
    <property type="entry name" value="TRANSCRIPTIONAL REGULATOR"/>
    <property type="match status" value="1"/>
</dbReference>
<dbReference type="Pfam" id="PF00126">
    <property type="entry name" value="HTH_1"/>
    <property type="match status" value="1"/>
</dbReference>
<evidence type="ECO:0000256" key="5">
    <source>
        <dbReference type="ARBA" id="ARBA00023163"/>
    </source>
</evidence>
<organism evidence="7 8">
    <name type="scientific">Myceligenerans pegani</name>
    <dbReference type="NCBI Taxonomy" id="2776917"/>
    <lineage>
        <taxon>Bacteria</taxon>
        <taxon>Bacillati</taxon>
        <taxon>Actinomycetota</taxon>
        <taxon>Actinomycetes</taxon>
        <taxon>Micrococcales</taxon>
        <taxon>Promicromonosporaceae</taxon>
        <taxon>Myceligenerans</taxon>
    </lineage>
</organism>
<keyword evidence="2" id="KW-0805">Transcription regulation</keyword>
<evidence type="ECO:0000259" key="6">
    <source>
        <dbReference type="PROSITE" id="PS50931"/>
    </source>
</evidence>
<dbReference type="InterPro" id="IPR000847">
    <property type="entry name" value="LysR_HTH_N"/>
</dbReference>
<gene>
    <name evidence="7" type="ORF">IHE71_12445</name>
</gene>
<dbReference type="InterPro" id="IPR036390">
    <property type="entry name" value="WH_DNA-bd_sf"/>
</dbReference>
<name>A0ABR9N0A8_9MICO</name>
<evidence type="ECO:0000256" key="1">
    <source>
        <dbReference type="ARBA" id="ARBA00009437"/>
    </source>
</evidence>
<dbReference type="EMBL" id="JADAQT010000085">
    <property type="protein sequence ID" value="MBE1876518.1"/>
    <property type="molecule type" value="Genomic_DNA"/>
</dbReference>
<dbReference type="NCBIfam" id="TIGR03298">
    <property type="entry name" value="argP"/>
    <property type="match status" value="1"/>
</dbReference>
<sequence>MQWDSAQLEALAAVVGEGSFDGAARLLHVTPSAVSQRIRALENAAGGVLVRRTRPVTPTAPGETLLRLARQTDLLAAEAAVELHASGLGPGPEGADGGPAAPRPVSVPIAVNADSLATWVLPALARVPGVVLDIYREDQERTVDLLPQGIVMAAITAQAEPVQGCTSRPLGVMPYRAMATPRVVERWFPGGVTPEALSRAPMLVFDRHDDLQDQWLREYAARTGSALPAPPRTYVPSTPEYLEAIRLGMGWGMVQDLRTGPVLSGDDVVLLDPRAPSVDVRLYLQQWRLRSTTLDAVADALLAEARRQLVHEGTRAAASPVSRGDRGR</sequence>
<dbReference type="PROSITE" id="PS50931">
    <property type="entry name" value="HTH_LYSR"/>
    <property type="match status" value="1"/>
</dbReference>
<dbReference type="InterPro" id="IPR036388">
    <property type="entry name" value="WH-like_DNA-bd_sf"/>
</dbReference>
<evidence type="ECO:0000256" key="4">
    <source>
        <dbReference type="ARBA" id="ARBA00023159"/>
    </source>
</evidence>
<dbReference type="Gene3D" id="3.40.190.290">
    <property type="match status" value="1"/>
</dbReference>
<dbReference type="InterPro" id="IPR005119">
    <property type="entry name" value="LysR_subst-bd"/>
</dbReference>
<dbReference type="NCBIfam" id="NF002964">
    <property type="entry name" value="PRK03635.1"/>
    <property type="match status" value="1"/>
</dbReference>
<dbReference type="SUPFAM" id="SSF53850">
    <property type="entry name" value="Periplasmic binding protein-like II"/>
    <property type="match status" value="1"/>
</dbReference>
<dbReference type="RefSeq" id="WP_192863071.1">
    <property type="nucleotide sequence ID" value="NZ_JADAQT010000085.1"/>
</dbReference>
<reference evidence="7 8" key="1">
    <citation type="submission" date="2020-10" db="EMBL/GenBank/DDBJ databases">
        <title>Myceligenerans pegani sp. nov., an endophytic actinomycete isolated from Peganum harmala L. in Xinjiang, China.</title>
        <authorList>
            <person name="Xin L."/>
        </authorList>
    </citation>
    <scope>NUCLEOTIDE SEQUENCE [LARGE SCALE GENOMIC DNA]</scope>
    <source>
        <strain evidence="7 8">TRM65318</strain>
    </source>
</reference>
<evidence type="ECO:0000313" key="8">
    <source>
        <dbReference type="Proteomes" id="UP000625527"/>
    </source>
</evidence>
<dbReference type="Proteomes" id="UP000625527">
    <property type="component" value="Unassembled WGS sequence"/>
</dbReference>
<keyword evidence="8" id="KW-1185">Reference proteome</keyword>
<comment type="caution">
    <text evidence="7">The sequence shown here is derived from an EMBL/GenBank/DDBJ whole genome shotgun (WGS) entry which is preliminary data.</text>
</comment>
<protein>
    <submittedName>
        <fullName evidence="7">LysR family transcriptional regulator ArgP</fullName>
    </submittedName>
</protein>
<keyword evidence="4" id="KW-0010">Activator</keyword>
<feature type="domain" description="HTH lysR-type" evidence="6">
    <location>
        <begin position="3"/>
        <end position="59"/>
    </location>
</feature>